<reference evidence="4 5" key="1">
    <citation type="submission" date="2019-06" db="EMBL/GenBank/DDBJ databases">
        <title>Genome sequence of Litorilinea aerophila BAA-2444.</title>
        <authorList>
            <person name="Maclea K.S."/>
            <person name="Maurais E.G."/>
            <person name="Iannazzi L.C."/>
        </authorList>
    </citation>
    <scope>NUCLEOTIDE SEQUENCE [LARGE SCALE GENOMIC DNA]</scope>
    <source>
        <strain evidence="4 5">ATCC BAA-2444</strain>
    </source>
</reference>
<feature type="region of interest" description="Disordered" evidence="1">
    <location>
        <begin position="84"/>
        <end position="113"/>
    </location>
</feature>
<feature type="region of interest" description="Disordered" evidence="1">
    <location>
        <begin position="1"/>
        <end position="25"/>
    </location>
</feature>
<dbReference type="InterPro" id="IPR049283">
    <property type="entry name" value="DUF6851"/>
</dbReference>
<dbReference type="InterPro" id="IPR016119">
    <property type="entry name" value="Br/Cl_peroxidase_C"/>
</dbReference>
<evidence type="ECO:0000256" key="1">
    <source>
        <dbReference type="SAM" id="MobiDB-lite"/>
    </source>
</evidence>
<feature type="compositionally biased region" description="Pro residues" evidence="1">
    <location>
        <begin position="1"/>
        <end position="10"/>
    </location>
</feature>
<dbReference type="CDD" id="cd03398">
    <property type="entry name" value="PAP2_haloperoxidase"/>
    <property type="match status" value="1"/>
</dbReference>
<dbReference type="Gene3D" id="1.10.606.10">
    <property type="entry name" value="Vanadium-containing Chloroperoxidase, domain 2"/>
    <property type="match status" value="1"/>
</dbReference>
<dbReference type="InterPro" id="IPR052559">
    <property type="entry name" value="V-haloperoxidase"/>
</dbReference>
<dbReference type="Pfam" id="PF22778">
    <property type="entry name" value="VCPO_2nd"/>
    <property type="match status" value="1"/>
</dbReference>
<organism evidence="4 5">
    <name type="scientific">Litorilinea aerophila</name>
    <dbReference type="NCBI Taxonomy" id="1204385"/>
    <lineage>
        <taxon>Bacteria</taxon>
        <taxon>Bacillati</taxon>
        <taxon>Chloroflexota</taxon>
        <taxon>Caldilineae</taxon>
        <taxon>Caldilineales</taxon>
        <taxon>Caldilineaceae</taxon>
        <taxon>Litorilinea</taxon>
    </lineage>
</organism>
<name>A0A540VG25_9CHLR</name>
<evidence type="ECO:0000259" key="3">
    <source>
        <dbReference type="Pfam" id="PF22778"/>
    </source>
</evidence>
<dbReference type="InParanoid" id="A0A540VG25"/>
<evidence type="ECO:0000313" key="5">
    <source>
        <dbReference type="Proteomes" id="UP000317371"/>
    </source>
</evidence>
<dbReference type="Pfam" id="PF21167">
    <property type="entry name" value="DUF6851"/>
    <property type="match status" value="1"/>
</dbReference>
<dbReference type="SUPFAM" id="SSF48317">
    <property type="entry name" value="Acid phosphatase/Vanadium-dependent haloperoxidase"/>
    <property type="match status" value="1"/>
</dbReference>
<dbReference type="PANTHER" id="PTHR34599">
    <property type="entry name" value="PEROXIDASE-RELATED"/>
    <property type="match status" value="1"/>
</dbReference>
<sequence>MWLAPAPPPGNTLGCNGQNQEGGGTSMTLREARHIGGESPKEPRGGMPRPRGLGVLEGRLWRHLVPLGLLMLAGLLISCSRVTRPDKPAVSPPPATPVTSPTLGGTPINRPPAPADPTAYAPSVVVLWNEAMLAAIRHGPPRPTVIARSLFMVHTAIYDAWSLYDDVARPLVANAAWRRPVPEHTEANQAAAVSQAAYHMLVALFPDYEARTAAFTRLMYNLGYPIQYHMDNTPAGLGYAVARAVLADRADDGSNAAYDYADTTSAYWPELYRPVNSPDPFAENGLFGVAFDPNRWEPLRVPTGKLKDALGYPTLDPADPTSYTEQVFLTPHWGAVRPFALASGDQFRPPGPPKAGSDAPYMDALGRRMTNDQAYHLQVDEILHLSANLTDEQKVIAEYWADGPRSETPPGHWNALAHGISARDHHTIGEDARLYFALNGALFDASIAAWDAKRAYDCIRPVSAIRRKYAGQMVTAWAGPNQGSQPIPGERWRPYQDLTFVTPPFAEYVSGHSAFSAAAATVLTLFTGSNRFYDGKTILYHEDFNQDGVPDMLGQHIVAIGGNRFESSPAQVIVLQWETFQEAADEAGISRRYGGIHFQDGDLRGRDMGQYVGTQAFDLATKLWRGLSPP</sequence>
<dbReference type="Proteomes" id="UP000317371">
    <property type="component" value="Unassembled WGS sequence"/>
</dbReference>
<dbReference type="AlphaFoldDB" id="A0A540VG25"/>
<accession>A0A540VG25</accession>
<gene>
    <name evidence="4" type="ORF">FKZ61_11400</name>
</gene>
<dbReference type="GO" id="GO:0004601">
    <property type="term" value="F:peroxidase activity"/>
    <property type="evidence" value="ECO:0007669"/>
    <property type="project" value="InterPro"/>
</dbReference>
<comment type="caution">
    <text evidence="4">The sequence shown here is derived from an EMBL/GenBank/DDBJ whole genome shotgun (WGS) entry which is preliminary data.</text>
</comment>
<dbReference type="Gene3D" id="1.20.144.10">
    <property type="entry name" value="Phosphatidic acid phosphatase type 2/haloperoxidase"/>
    <property type="match status" value="1"/>
</dbReference>
<evidence type="ECO:0000313" key="4">
    <source>
        <dbReference type="EMBL" id="TQE95718.1"/>
    </source>
</evidence>
<proteinExistence type="predicted"/>
<dbReference type="InterPro" id="IPR055161">
    <property type="entry name" value="NapH1-like_2nd"/>
</dbReference>
<dbReference type="InterPro" id="IPR036938">
    <property type="entry name" value="PAP2/HPO_sf"/>
</dbReference>
<feature type="domain" description="Vanadium-dependent haloperoxidase NapH1-like second helical-bundle" evidence="3">
    <location>
        <begin position="434"/>
        <end position="620"/>
    </location>
</feature>
<dbReference type="EMBL" id="VIGC01000012">
    <property type="protein sequence ID" value="TQE95718.1"/>
    <property type="molecule type" value="Genomic_DNA"/>
</dbReference>
<evidence type="ECO:0000259" key="2">
    <source>
        <dbReference type="Pfam" id="PF21167"/>
    </source>
</evidence>
<dbReference type="OrthoDB" id="7793240at2"/>
<protein>
    <submittedName>
        <fullName evidence="4">Phosphatase PAP2 family protein</fullName>
    </submittedName>
</protein>
<keyword evidence="5" id="KW-1185">Reference proteome</keyword>
<dbReference type="PANTHER" id="PTHR34599:SF2">
    <property type="entry name" value="TRAF-TYPE DOMAIN-CONTAINING PROTEIN"/>
    <property type="match status" value="1"/>
</dbReference>
<feature type="domain" description="DUF6851" evidence="2">
    <location>
        <begin position="152"/>
        <end position="281"/>
    </location>
</feature>